<sequence>MNINDEDSSDPEMLTTPQSEVKISWSEKLAIQLERINNSNTSLIKVKSQMNEMVNNVKYGSWKLTPSKDLNKEYNKGKQIFVLGKNFFDYYHKSSMSNNFEAYLRFFKSRIWMTYRKSIPTLPYSNQTSDCGWGCMIRGIQMMTCQVLSRLAVDENDDCCEIEAESFRDIIKLYDDSNTGQLGIYEFLECSKSHYNKPIGEWFTPNEAASTMSYLINKNNLSRNPLLSKFAIYCPTNCCVELNMVEEASDNWNKSVLIIVPVRLGLKKVNKCYYEHFKVLFSTEACVGILGGKPKRALYLIGCYDNELIYLDPHMAQPYVDLSNNEASLQSYFCQDPQKIDFANIDPSCGIGLLVNSKKQLDETIKMLNLYQVISHELLDGSNKKVENPIFTVVDNSSQIKNYSPKKLERARNELSTCSHNSENEFEIL</sequence>
<evidence type="ECO:0000313" key="1">
    <source>
        <dbReference type="Proteomes" id="UP000095286"/>
    </source>
</evidence>
<evidence type="ECO:0000313" key="2">
    <source>
        <dbReference type="WBParaSite" id="RSKR_0000807200.1"/>
    </source>
</evidence>
<proteinExistence type="predicted"/>
<accession>A0AC35U6I0</accession>
<dbReference type="Proteomes" id="UP000095286">
    <property type="component" value="Unplaced"/>
</dbReference>
<dbReference type="WBParaSite" id="RSKR_0000807200.1">
    <property type="protein sequence ID" value="RSKR_0000807200.1"/>
    <property type="gene ID" value="RSKR_0000807200"/>
</dbReference>
<name>A0AC35U6I0_9BILA</name>
<organism evidence="1 2">
    <name type="scientific">Rhabditophanes sp. KR3021</name>
    <dbReference type="NCBI Taxonomy" id="114890"/>
    <lineage>
        <taxon>Eukaryota</taxon>
        <taxon>Metazoa</taxon>
        <taxon>Ecdysozoa</taxon>
        <taxon>Nematoda</taxon>
        <taxon>Chromadorea</taxon>
        <taxon>Rhabditida</taxon>
        <taxon>Tylenchina</taxon>
        <taxon>Panagrolaimomorpha</taxon>
        <taxon>Strongyloidoidea</taxon>
        <taxon>Alloionematidae</taxon>
        <taxon>Rhabditophanes</taxon>
    </lineage>
</organism>
<protein>
    <submittedName>
        <fullName evidence="2">Cysteine protease</fullName>
    </submittedName>
</protein>
<reference evidence="2" key="1">
    <citation type="submission" date="2016-11" db="UniProtKB">
        <authorList>
            <consortium name="WormBaseParasite"/>
        </authorList>
    </citation>
    <scope>IDENTIFICATION</scope>
    <source>
        <strain evidence="2">KR3021</strain>
    </source>
</reference>